<accession>A0A0B6VJJ7</accession>
<dbReference type="OrthoDB" id="6092228at2759"/>
<evidence type="ECO:0000313" key="3">
    <source>
        <dbReference type="EMBL" id="BAQ19185.1"/>
    </source>
</evidence>
<feature type="domain" description="TGF-beta propeptide" evidence="2">
    <location>
        <begin position="110"/>
        <end position="232"/>
    </location>
</feature>
<evidence type="ECO:0000259" key="2">
    <source>
        <dbReference type="Pfam" id="PF00688"/>
    </source>
</evidence>
<feature type="signal peptide" evidence="1">
    <location>
        <begin position="1"/>
        <end position="17"/>
    </location>
</feature>
<sequence length="287" mass="33097">MIQLIFLLTISVFIVHARLDKETIFLREEAHLKNASNFIEKSTESLLKIFGLSSSTVVLENKEQPHKFMEYIYKTYTSMYERGLPLLADTVRGCTDLGVNSRRFANFPYVAYKFDIPKIQPTETLIKVELKILVRFSDFEIVNVNRNFLKLYLYGVLKGNKQKSPLLIELATKVVPTSYDRDSVWITFEVTSFLLAQITQEAQKKHVKFTLRIKSMHGGTTIPPTMVGFHNATHQKNVTEKSILVYFSLDSVNQDTRTSVNLRTKRGLADITENEKKKIKKIKTIKH</sequence>
<feature type="chain" id="PRO_5002110672" evidence="1">
    <location>
        <begin position="18"/>
        <end position="287"/>
    </location>
</feature>
<proteinExistence type="evidence at transcript level"/>
<name>A0A0B6VJJ7_HYDVU</name>
<protein>
    <submittedName>
        <fullName evidence="3">Nodal-related protein</fullName>
    </submittedName>
</protein>
<dbReference type="Pfam" id="PF00688">
    <property type="entry name" value="TGFb_propeptide"/>
    <property type="match status" value="1"/>
</dbReference>
<gene>
    <name evidence="3" type="primary">HmaNodal-related</name>
</gene>
<dbReference type="InterPro" id="IPR001111">
    <property type="entry name" value="TGF-b_propeptide"/>
</dbReference>
<reference evidence="3" key="1">
    <citation type="submission" date="2013-06" db="EMBL/GenBank/DDBJ databases">
        <title>Nodal signalling determines biradial asymmetry in Hydra.</title>
        <authorList>
            <person name="Watanabe H."/>
            <person name="Schmidt H."/>
            <person name="Kuhn A."/>
            <person name="Oezbek S."/>
            <person name="Hobmayer B."/>
            <person name="Holstein T.W."/>
        </authorList>
    </citation>
    <scope>NUCLEOTIDE SEQUENCE</scope>
</reference>
<dbReference type="AlphaFoldDB" id="A0A0B6VJJ7"/>
<keyword evidence="1" id="KW-0732">Signal</keyword>
<evidence type="ECO:0000256" key="1">
    <source>
        <dbReference type="SAM" id="SignalP"/>
    </source>
</evidence>
<organism evidence="3">
    <name type="scientific">Hydra vulgaris</name>
    <name type="common">Hydra</name>
    <name type="synonym">Hydra attenuata</name>
    <dbReference type="NCBI Taxonomy" id="6087"/>
    <lineage>
        <taxon>Eukaryota</taxon>
        <taxon>Metazoa</taxon>
        <taxon>Cnidaria</taxon>
        <taxon>Hydrozoa</taxon>
        <taxon>Hydroidolina</taxon>
        <taxon>Anthoathecata</taxon>
        <taxon>Aplanulata</taxon>
        <taxon>Hydridae</taxon>
        <taxon>Hydra</taxon>
    </lineage>
</organism>
<dbReference type="EMBL" id="AB823957">
    <property type="protein sequence ID" value="BAQ19185.1"/>
    <property type="molecule type" value="mRNA"/>
</dbReference>